<dbReference type="InterPro" id="IPR050091">
    <property type="entry name" value="PKS_NRPS_Biosynth_Enz"/>
</dbReference>
<dbReference type="SUPFAM" id="SSF52151">
    <property type="entry name" value="FabD/lysophospholipase-like"/>
    <property type="match status" value="1"/>
</dbReference>
<dbReference type="RefSeq" id="WP_311775257.1">
    <property type="nucleotide sequence ID" value="NZ_JACHJD010000088.1"/>
</dbReference>
<evidence type="ECO:0000313" key="7">
    <source>
        <dbReference type="EMBL" id="MBB5110153.1"/>
    </source>
</evidence>
<feature type="domain" description="Malonyl-CoA:ACP transacylase (MAT)" evidence="6">
    <location>
        <begin position="129"/>
        <end position="427"/>
    </location>
</feature>
<dbReference type="InterPro" id="IPR014043">
    <property type="entry name" value="Acyl_transferase_dom"/>
</dbReference>
<dbReference type="GO" id="GO:0004312">
    <property type="term" value="F:fatty acid synthase activity"/>
    <property type="evidence" value="ECO:0007669"/>
    <property type="project" value="TreeGrafter"/>
</dbReference>
<organism evidence="7 8">
    <name type="scientific">Streptomyces spectabilis</name>
    <dbReference type="NCBI Taxonomy" id="68270"/>
    <lineage>
        <taxon>Bacteria</taxon>
        <taxon>Bacillati</taxon>
        <taxon>Actinomycetota</taxon>
        <taxon>Actinomycetes</taxon>
        <taxon>Kitasatosporales</taxon>
        <taxon>Streptomycetaceae</taxon>
        <taxon>Streptomyces</taxon>
    </lineage>
</organism>
<dbReference type="InterPro" id="IPR001227">
    <property type="entry name" value="Ac_transferase_dom_sf"/>
</dbReference>
<dbReference type="Pfam" id="PF00698">
    <property type="entry name" value="Acyl_transf_1"/>
    <property type="match status" value="1"/>
</dbReference>
<evidence type="ECO:0000256" key="4">
    <source>
        <dbReference type="ARBA" id="ARBA00023268"/>
    </source>
</evidence>
<dbReference type="Gene3D" id="3.40.366.10">
    <property type="entry name" value="Malonyl-Coenzyme A Acyl Carrier Protein, domain 2"/>
    <property type="match status" value="1"/>
</dbReference>
<dbReference type="InterPro" id="IPR016036">
    <property type="entry name" value="Malonyl_transacylase_ACP-bd"/>
</dbReference>
<feature type="non-terminal residue" evidence="7">
    <location>
        <position position="471"/>
    </location>
</feature>
<evidence type="ECO:0000256" key="2">
    <source>
        <dbReference type="ARBA" id="ARBA00022553"/>
    </source>
</evidence>
<evidence type="ECO:0000313" key="8">
    <source>
        <dbReference type="Proteomes" id="UP000549009"/>
    </source>
</evidence>
<dbReference type="PANTHER" id="PTHR43775:SF51">
    <property type="entry name" value="INACTIVE PHENOLPHTHIOCEROL SYNTHESIS POLYKETIDE SYNTHASE TYPE I PKS1-RELATED"/>
    <property type="match status" value="1"/>
</dbReference>
<dbReference type="SUPFAM" id="SSF55048">
    <property type="entry name" value="Probable ACP-binding domain of malonyl-CoA ACP transacylase"/>
    <property type="match status" value="1"/>
</dbReference>
<reference evidence="7 8" key="1">
    <citation type="submission" date="2020-08" db="EMBL/GenBank/DDBJ databases">
        <title>Genomic Encyclopedia of Type Strains, Phase III (KMG-III): the genomes of soil and plant-associated and newly described type strains.</title>
        <authorList>
            <person name="Whitman W."/>
        </authorList>
    </citation>
    <scope>NUCLEOTIDE SEQUENCE [LARGE SCALE GENOMIC DNA]</scope>
    <source>
        <strain evidence="7 8">CECT 3146</strain>
    </source>
</reference>
<dbReference type="InterPro" id="IPR016035">
    <property type="entry name" value="Acyl_Trfase/lysoPLipase"/>
</dbReference>
<dbReference type="Pfam" id="PF22621">
    <property type="entry name" value="CurL-like_PKS_C"/>
    <property type="match status" value="1"/>
</dbReference>
<name>A0A7W8B7U4_STRST</name>
<dbReference type="AlphaFoldDB" id="A0A7W8B7U4"/>
<evidence type="ECO:0000256" key="5">
    <source>
        <dbReference type="ARBA" id="ARBA00023315"/>
    </source>
</evidence>
<evidence type="ECO:0000256" key="1">
    <source>
        <dbReference type="ARBA" id="ARBA00022450"/>
    </source>
</evidence>
<dbReference type="PANTHER" id="PTHR43775">
    <property type="entry name" value="FATTY ACID SYNTHASE"/>
    <property type="match status" value="1"/>
</dbReference>
<dbReference type="EMBL" id="JACHJD010000088">
    <property type="protein sequence ID" value="MBB5110153.1"/>
    <property type="molecule type" value="Genomic_DNA"/>
</dbReference>
<keyword evidence="4" id="KW-0511">Multifunctional enzyme</keyword>
<dbReference type="Gene3D" id="3.30.70.3290">
    <property type="match status" value="1"/>
</dbReference>
<dbReference type="Proteomes" id="UP000549009">
    <property type="component" value="Unassembled WGS sequence"/>
</dbReference>
<keyword evidence="1" id="KW-0596">Phosphopantetheine</keyword>
<sequence length="471" mass="50271">MSSFGISGTNAHLILEQAPATTPPANDGAGDPVLDAGAVLVPLSAKTGPALRVQAQRLHRYATETPQSAPADIGFSLATTRATFDHRAVVIAGDRDQLLSGLDALATDRSIPYVVAGAVDPRRGKTVFVCSGQDSQYPAMAAGLYTASAVFRKHIHACAEALAPFVDWSLIDVITGTDQTSCLDRVDVVQPALWAVMTSLGHLWRSCGIHPDAVIGHSQGEVAAAYLCGGLTLTDAARVIAVRAKALTALSGRGGMATVHQSSTCTEQLLAPYAGQLHIAAINSSATTVIAGAPDSLEQFLHTCHNNDIRARRIPVQYAAHTSHVEPIQQALLHDLADITPQPGHTPFYSTITATPHDTSSLEADYWYRNLREPVQFHTTAQALLADGHRTFLELSPHPILTPAIKEISANGHPEPGLVLGTLRRGHNDVTEFLTAAARLHAHGLPITWNTLFQGQNPQRVDLPTYPFEHQ</sequence>
<keyword evidence="3 7" id="KW-0808">Transferase</keyword>
<protein>
    <submittedName>
        <fullName evidence="7">Acyl transferase domain-containing protein</fullName>
    </submittedName>
</protein>
<keyword evidence="2" id="KW-0597">Phosphoprotein</keyword>
<dbReference type="GO" id="GO:0006633">
    <property type="term" value="P:fatty acid biosynthetic process"/>
    <property type="evidence" value="ECO:0007669"/>
    <property type="project" value="TreeGrafter"/>
</dbReference>
<evidence type="ECO:0000256" key="3">
    <source>
        <dbReference type="ARBA" id="ARBA00022679"/>
    </source>
</evidence>
<evidence type="ECO:0000259" key="6">
    <source>
        <dbReference type="SMART" id="SM00827"/>
    </source>
</evidence>
<keyword evidence="5" id="KW-0012">Acyltransferase</keyword>
<dbReference type="SMART" id="SM00827">
    <property type="entry name" value="PKS_AT"/>
    <property type="match status" value="1"/>
</dbReference>
<comment type="caution">
    <text evidence="7">The sequence shown here is derived from an EMBL/GenBank/DDBJ whole genome shotgun (WGS) entry which is preliminary data.</text>
</comment>
<proteinExistence type="predicted"/>
<dbReference type="FunFam" id="3.40.366.10:FF:000002">
    <property type="entry name" value="Probable polyketide synthase 2"/>
    <property type="match status" value="1"/>
</dbReference>
<accession>A0A7W8B7U4</accession>
<keyword evidence="8" id="KW-1185">Reference proteome</keyword>
<gene>
    <name evidence="7" type="ORF">FHS40_009285</name>
</gene>